<dbReference type="AlphaFoldDB" id="A0A512L8E0"/>
<protein>
    <submittedName>
        <fullName evidence="1">Gamma-glutamyltransferase</fullName>
    </submittedName>
</protein>
<dbReference type="RefSeq" id="WP_223264557.1">
    <property type="nucleotide sequence ID" value="NZ_AP021884.1"/>
</dbReference>
<keyword evidence="2" id="KW-1185">Reference proteome</keyword>
<dbReference type="PANTHER" id="PTHR43881">
    <property type="entry name" value="GAMMA-GLUTAMYLTRANSPEPTIDASE (AFU_ORTHOLOGUE AFUA_4G13580)"/>
    <property type="match status" value="1"/>
</dbReference>
<reference evidence="1 2" key="1">
    <citation type="submission" date="2019-07" db="EMBL/GenBank/DDBJ databases">
        <title>Whole genome shotgun sequence of Thiobacillus plumbophilus NBRC 107929.</title>
        <authorList>
            <person name="Hosoyama A."/>
            <person name="Uohara A."/>
            <person name="Ohji S."/>
            <person name="Ichikawa N."/>
        </authorList>
    </citation>
    <scope>NUCLEOTIDE SEQUENCE [LARGE SCALE GENOMIC DNA]</scope>
    <source>
        <strain evidence="1 2">NBRC 107929</strain>
    </source>
</reference>
<dbReference type="SUPFAM" id="SSF56235">
    <property type="entry name" value="N-terminal nucleophile aminohydrolases (Ntn hydrolases)"/>
    <property type="match status" value="1"/>
</dbReference>
<dbReference type="PANTHER" id="PTHR43881:SF5">
    <property type="entry name" value="GAMMA-GLUTAMYLTRANSPEPTIDASE"/>
    <property type="match status" value="1"/>
</dbReference>
<dbReference type="GO" id="GO:0016740">
    <property type="term" value="F:transferase activity"/>
    <property type="evidence" value="ECO:0007669"/>
    <property type="project" value="UniProtKB-KW"/>
</dbReference>
<dbReference type="InterPro" id="IPR043137">
    <property type="entry name" value="GGT_ssub_C"/>
</dbReference>
<sequence>MAVAPHFLASRAALDVLEEGGDAIEAMVAAAATIAMVYPHMTGLGGDAFWLIHEPGQVPVGIDACGAAAAGLTPSFYNAQGLDSIPVRGPLAANTVAGTVSGWERALALSKQHWGGRMPLSRLFADAIHYGERGVPVTASQMRSTRAKQPELEAQPGFRECFLVDGEAPAEGSLFFQPKMAATLRHLSRTGLDDFYRGELARAIAADLAACGSPLGLGDLNGYRAQLTKPLALAHSLGTLYNLPPPTQGVVSLMILGILDRLGLSEMEPDSADYVHCLVEATKQAFKVRDAHITDPRYMRIDAQDCLKPDFLEPLAGAINLGRALPWGNGRGPGDTVWMGVVDSQGRAVSFIQSIYHEFGSGVVLERTGLNWQNRGCSFSLDENALNGLRPGRKPFHTLNPALARLHDGRVMVYGTMGGDGQPQTQAALFTRAIVYGQGLQQAVSAPRWLLGRTWGRPSDSLKLEARFSGEIVGSLRRRGHEIEMLQEFDEAVGHAGAIVRHPGGVLEGASDPRSDGGVAGF</sequence>
<gene>
    <name evidence="1" type="ORF">TPL01_18700</name>
</gene>
<dbReference type="PRINTS" id="PR01210">
    <property type="entry name" value="GGTRANSPTASE"/>
</dbReference>
<dbReference type="InterPro" id="IPR029055">
    <property type="entry name" value="Ntn_hydrolases_N"/>
</dbReference>
<proteinExistence type="predicted"/>
<dbReference type="Gene3D" id="1.10.246.130">
    <property type="match status" value="1"/>
</dbReference>
<keyword evidence="1" id="KW-0808">Transferase</keyword>
<organism evidence="1 2">
    <name type="scientific">Sulfuriferula plumbiphila</name>
    <dbReference type="NCBI Taxonomy" id="171865"/>
    <lineage>
        <taxon>Bacteria</taxon>
        <taxon>Pseudomonadati</taxon>
        <taxon>Pseudomonadota</taxon>
        <taxon>Betaproteobacteria</taxon>
        <taxon>Nitrosomonadales</taxon>
        <taxon>Sulfuricellaceae</taxon>
        <taxon>Sulfuriferula</taxon>
    </lineage>
</organism>
<dbReference type="EMBL" id="BKAD01000018">
    <property type="protein sequence ID" value="GEP30732.1"/>
    <property type="molecule type" value="Genomic_DNA"/>
</dbReference>
<dbReference type="InterPro" id="IPR052896">
    <property type="entry name" value="GGT-like_enzyme"/>
</dbReference>
<dbReference type="Proteomes" id="UP000321337">
    <property type="component" value="Unassembled WGS sequence"/>
</dbReference>
<dbReference type="Pfam" id="PF01019">
    <property type="entry name" value="G_glu_transpept"/>
    <property type="match status" value="1"/>
</dbReference>
<evidence type="ECO:0000313" key="1">
    <source>
        <dbReference type="EMBL" id="GEP30732.1"/>
    </source>
</evidence>
<comment type="caution">
    <text evidence="1">The sequence shown here is derived from an EMBL/GenBank/DDBJ whole genome shotgun (WGS) entry which is preliminary data.</text>
</comment>
<accession>A0A512L8E0</accession>
<name>A0A512L8E0_9PROT</name>
<dbReference type="Gene3D" id="3.60.20.40">
    <property type="match status" value="1"/>
</dbReference>
<dbReference type="InterPro" id="IPR043138">
    <property type="entry name" value="GGT_lsub"/>
</dbReference>
<evidence type="ECO:0000313" key="2">
    <source>
        <dbReference type="Proteomes" id="UP000321337"/>
    </source>
</evidence>